<dbReference type="InterPro" id="IPR012795">
    <property type="entry name" value="tRNA_Ile_lys_synt_N"/>
</dbReference>
<protein>
    <recommendedName>
        <fullName evidence="8">tRNA(Ile)-lysidine synthase</fullName>
        <ecNumber evidence="8">6.3.4.19</ecNumber>
    </recommendedName>
    <alternativeName>
        <fullName evidence="8">tRNA(Ile)-2-lysyl-cytidine synthase</fullName>
    </alternativeName>
    <alternativeName>
        <fullName evidence="8">tRNA(Ile)-lysidine synthetase</fullName>
    </alternativeName>
</protein>
<comment type="catalytic activity">
    <reaction evidence="7 8">
        <text>cytidine(34) in tRNA(Ile2) + L-lysine + ATP = lysidine(34) in tRNA(Ile2) + AMP + diphosphate + H(+)</text>
        <dbReference type="Rhea" id="RHEA:43744"/>
        <dbReference type="Rhea" id="RHEA-COMP:10625"/>
        <dbReference type="Rhea" id="RHEA-COMP:10670"/>
        <dbReference type="ChEBI" id="CHEBI:15378"/>
        <dbReference type="ChEBI" id="CHEBI:30616"/>
        <dbReference type="ChEBI" id="CHEBI:32551"/>
        <dbReference type="ChEBI" id="CHEBI:33019"/>
        <dbReference type="ChEBI" id="CHEBI:82748"/>
        <dbReference type="ChEBI" id="CHEBI:83665"/>
        <dbReference type="ChEBI" id="CHEBI:456215"/>
        <dbReference type="EC" id="6.3.4.19"/>
    </reaction>
</comment>
<evidence type="ECO:0000256" key="1">
    <source>
        <dbReference type="ARBA" id="ARBA00004496"/>
    </source>
</evidence>
<dbReference type="Pfam" id="PF11734">
    <property type="entry name" value="TilS_C"/>
    <property type="match status" value="1"/>
</dbReference>
<dbReference type="AlphaFoldDB" id="D6GSH2"/>
<evidence type="ECO:0000313" key="10">
    <source>
        <dbReference type="EMBL" id="EFE28613.1"/>
    </source>
</evidence>
<dbReference type="PANTHER" id="PTHR43033">
    <property type="entry name" value="TRNA(ILE)-LYSIDINE SYNTHASE-RELATED"/>
    <property type="match status" value="1"/>
</dbReference>
<dbReference type="InterPro" id="IPR012796">
    <property type="entry name" value="Lysidine-tRNA-synth_C"/>
</dbReference>
<dbReference type="Gene3D" id="3.40.50.620">
    <property type="entry name" value="HUPs"/>
    <property type="match status" value="1"/>
</dbReference>
<dbReference type="Pfam" id="PF01171">
    <property type="entry name" value="ATP_bind_3"/>
    <property type="match status" value="1"/>
</dbReference>
<feature type="domain" description="Lysidine-tRNA(Ile) synthetase C-terminal" evidence="9">
    <location>
        <begin position="386"/>
        <end position="459"/>
    </location>
</feature>
<proteinExistence type="inferred from homology"/>
<sequence length="466" mass="53800">MNLKNKVLETIRQNNLIQPKEKVIVAFSGGPDSVCLLHLLHELKAELDIKLYAFHLNHQIRGLDAHRDAWYCLSLCDEYDIPFFVDSTDVPGYAQNMKMSLEEAARDVRYKKLFYLKSILNADKIAVAHNMDDQVETVLMRMMRGTGLYGLKGMEQLLSNGIIRPLLSVQKKEIIEELEQNGIHWQVDTTNQEDNYTRNKIRLSMILLMEECYPTAKENIFRMSASIREDSQYIEQNAMSFFEENHTLINSNTVKLELDDFFDMDLAIQKRSVRYSINVVLHSLKGIETVHLDSVIQLAKRYGDAQINLPKNLTVYKKQSALYFSTEELKEDILSFFYELEQNETIDISEISTEIETKVLLKDKNFMLSTGAYKKAFDFDKVSGRLFVRSREAGDRIKPMGLEGTKKIKNIFIDAKVPLAERNRIPIICDEAGNILWVVGHCISEEFKIDETTKKVILITVKQEND</sequence>
<comment type="similarity">
    <text evidence="8">Belongs to the tRNA(Ile)-lysidine synthase family.</text>
</comment>
<evidence type="ECO:0000313" key="11">
    <source>
        <dbReference type="Proteomes" id="UP000007468"/>
    </source>
</evidence>
<dbReference type="OrthoDB" id="9807403at2"/>
<dbReference type="RefSeq" id="WP_014261782.1">
    <property type="nucleotide sequence ID" value="NC_016630.1"/>
</dbReference>
<accession>D6GSH2</accession>
<evidence type="ECO:0000256" key="2">
    <source>
        <dbReference type="ARBA" id="ARBA00022490"/>
    </source>
</evidence>
<dbReference type="SMART" id="SM00977">
    <property type="entry name" value="TilS_C"/>
    <property type="match status" value="1"/>
</dbReference>
<dbReference type="GO" id="GO:0005737">
    <property type="term" value="C:cytoplasm"/>
    <property type="evidence" value="ECO:0007669"/>
    <property type="project" value="UniProtKB-SubCell"/>
</dbReference>
<dbReference type="GO" id="GO:0032267">
    <property type="term" value="F:tRNA(Ile)-lysidine synthase activity"/>
    <property type="evidence" value="ECO:0007669"/>
    <property type="project" value="UniProtKB-EC"/>
</dbReference>
<evidence type="ECO:0000259" key="9">
    <source>
        <dbReference type="SMART" id="SM00977"/>
    </source>
</evidence>
<dbReference type="InterPro" id="IPR012094">
    <property type="entry name" value="tRNA_Ile_lys_synt"/>
</dbReference>
<comment type="function">
    <text evidence="8">Ligates lysine onto the cytidine present at position 34 of the AUA codon-specific tRNA(Ile) that contains the anticodon CAU, in an ATP-dependent manner. Cytidine is converted to lysidine, thus changing the amino acid specificity of the tRNA from methionine to isoleucine.</text>
</comment>
<dbReference type="InterPro" id="IPR014729">
    <property type="entry name" value="Rossmann-like_a/b/a_fold"/>
</dbReference>
<keyword evidence="11" id="KW-1185">Reference proteome</keyword>
<evidence type="ECO:0000256" key="7">
    <source>
        <dbReference type="ARBA" id="ARBA00048539"/>
    </source>
</evidence>
<dbReference type="Gene3D" id="3.50.40.10">
    <property type="entry name" value="Phenylalanyl-trna Synthetase, Chain B, domain 3"/>
    <property type="match status" value="1"/>
</dbReference>
<dbReference type="PANTHER" id="PTHR43033:SF1">
    <property type="entry name" value="TRNA(ILE)-LYSIDINE SYNTHASE-RELATED"/>
    <property type="match status" value="1"/>
</dbReference>
<evidence type="ECO:0000256" key="4">
    <source>
        <dbReference type="ARBA" id="ARBA00022694"/>
    </source>
</evidence>
<dbReference type="HAMAP" id="MF_01161">
    <property type="entry name" value="tRNA_Ile_lys_synt"/>
    <property type="match status" value="1"/>
</dbReference>
<dbReference type="Proteomes" id="UP000007468">
    <property type="component" value="Chromosome"/>
</dbReference>
<gene>
    <name evidence="8 10" type="primary">tilS</name>
    <name evidence="10" type="ordered locus">HMPREF0389_00530</name>
</gene>
<dbReference type="KEGG" id="faa:HMPREF0389_00530"/>
<evidence type="ECO:0000256" key="3">
    <source>
        <dbReference type="ARBA" id="ARBA00022598"/>
    </source>
</evidence>
<keyword evidence="5 8" id="KW-0547">Nucleotide-binding</keyword>
<dbReference type="InterPro" id="IPR020825">
    <property type="entry name" value="Phe-tRNA_synthase-like_B3/B4"/>
</dbReference>
<dbReference type="SUPFAM" id="SSF82829">
    <property type="entry name" value="MesJ substrate recognition domain-like"/>
    <property type="match status" value="1"/>
</dbReference>
<feature type="binding site" evidence="8">
    <location>
        <begin position="28"/>
        <end position="33"/>
    </location>
    <ligand>
        <name>ATP</name>
        <dbReference type="ChEBI" id="CHEBI:30616"/>
    </ligand>
</feature>
<evidence type="ECO:0000256" key="6">
    <source>
        <dbReference type="ARBA" id="ARBA00022840"/>
    </source>
</evidence>
<dbReference type="NCBIfam" id="TIGR02433">
    <property type="entry name" value="lysidine_TilS_C"/>
    <property type="match status" value="1"/>
</dbReference>
<dbReference type="SUPFAM" id="SSF56037">
    <property type="entry name" value="PheT/TilS domain"/>
    <property type="match status" value="1"/>
</dbReference>
<reference evidence="11" key="1">
    <citation type="submission" date="2010-12" db="EMBL/GenBank/DDBJ databases">
        <title>The genome sequence of Filifactor alocis strain ATCC 35896.</title>
        <authorList>
            <consortium name="The Broad Institute Genome Sequencing Platform"/>
            <person name="Ward D."/>
            <person name="Earl A."/>
            <person name="Feldgarden M."/>
            <person name="Young S.K."/>
            <person name="Gargeya S."/>
            <person name="Zeng Q."/>
            <person name="Alvarado L."/>
            <person name="Berlin A."/>
            <person name="Bochicchio J."/>
            <person name="Chapman S.B."/>
            <person name="Chen Z."/>
            <person name="Freedman E."/>
            <person name="Gellesch M."/>
            <person name="Goldberg J."/>
            <person name="Griggs A."/>
            <person name="Gujja S."/>
            <person name="Heilman E."/>
            <person name="Heiman D."/>
            <person name="Howarth C."/>
            <person name="Mehta T."/>
            <person name="Neiman D."/>
            <person name="Pearson M."/>
            <person name="Roberts A."/>
            <person name="Saif S."/>
            <person name="Shea T."/>
            <person name="Shenoy N."/>
            <person name="Sisk P."/>
            <person name="Stolte C."/>
            <person name="Sykes S."/>
            <person name="White J."/>
            <person name="Yandava C."/>
            <person name="Izard J."/>
            <person name="Blanton J.M."/>
            <person name="Baranova O.V."/>
            <person name="Tanner A.C."/>
            <person name="Dewhirst F.E."/>
            <person name="Haas B."/>
            <person name="Nusbaum C."/>
            <person name="Birren B."/>
        </authorList>
    </citation>
    <scope>NUCLEOTIDE SEQUENCE [LARGE SCALE GENOMIC DNA]</scope>
    <source>
        <strain evidence="11">ATCC 35896 / D40 B5</strain>
    </source>
</reference>
<dbReference type="PATRIC" id="fig|546269.5.peg.118"/>
<dbReference type="EC" id="6.3.4.19" evidence="8"/>
<dbReference type="GO" id="GO:0006400">
    <property type="term" value="P:tRNA modification"/>
    <property type="evidence" value="ECO:0007669"/>
    <property type="project" value="UniProtKB-UniRule"/>
</dbReference>
<dbReference type="SUPFAM" id="SSF52402">
    <property type="entry name" value="Adenine nucleotide alpha hydrolases-like"/>
    <property type="match status" value="1"/>
</dbReference>
<dbReference type="Gene3D" id="1.20.59.20">
    <property type="match status" value="1"/>
</dbReference>
<dbReference type="CDD" id="cd01992">
    <property type="entry name" value="TilS_N"/>
    <property type="match status" value="1"/>
</dbReference>
<keyword evidence="2 8" id="KW-0963">Cytoplasm</keyword>
<evidence type="ECO:0000256" key="8">
    <source>
        <dbReference type="HAMAP-Rule" id="MF_01161"/>
    </source>
</evidence>
<keyword evidence="4 8" id="KW-0819">tRNA processing</keyword>
<dbReference type="InterPro" id="IPR011063">
    <property type="entry name" value="TilS/TtcA_N"/>
</dbReference>
<comment type="subcellular location">
    <subcellularLocation>
        <location evidence="1 8">Cytoplasm</location>
    </subcellularLocation>
</comment>
<evidence type="ECO:0000256" key="5">
    <source>
        <dbReference type="ARBA" id="ARBA00022741"/>
    </source>
</evidence>
<dbReference type="NCBIfam" id="TIGR02432">
    <property type="entry name" value="lysidine_TilS_N"/>
    <property type="match status" value="1"/>
</dbReference>
<dbReference type="eggNOG" id="COG0037">
    <property type="taxonomic scope" value="Bacteria"/>
</dbReference>
<dbReference type="EMBL" id="CP002390">
    <property type="protein sequence ID" value="EFE28613.1"/>
    <property type="molecule type" value="Genomic_DNA"/>
</dbReference>
<keyword evidence="3 8" id="KW-0436">Ligase</keyword>
<dbReference type="STRING" id="546269.HMPREF0389_00530"/>
<keyword evidence="6 8" id="KW-0067">ATP-binding</keyword>
<name>D6GSH2_FILAD</name>
<comment type="domain">
    <text evidence="8">The N-terminal region contains the highly conserved SGGXDS motif, predicted to be a P-loop motif involved in ATP binding.</text>
</comment>
<organism evidence="10 11">
    <name type="scientific">Filifactor alocis (strain ATCC 35896 / CCUG 47790 / D40 B5)</name>
    <name type="common">Fusobacterium alocis</name>
    <dbReference type="NCBI Taxonomy" id="546269"/>
    <lineage>
        <taxon>Bacteria</taxon>
        <taxon>Bacillati</taxon>
        <taxon>Bacillota</taxon>
        <taxon>Clostridia</taxon>
        <taxon>Peptostreptococcales</taxon>
        <taxon>Filifactoraceae</taxon>
        <taxon>Filifactor</taxon>
    </lineage>
</organism>
<dbReference type="GO" id="GO:0005524">
    <property type="term" value="F:ATP binding"/>
    <property type="evidence" value="ECO:0007669"/>
    <property type="project" value="UniProtKB-UniRule"/>
</dbReference>